<protein>
    <submittedName>
        <fullName evidence="1">Uncharacterized protein</fullName>
    </submittedName>
</protein>
<sequence>MCIYLISIADRLIPVHNTANIITVLVKYDDCMVANGVFESWQNRVEHSSLAYMTKQHGTKNSKKNAIRPITETVL</sequence>
<evidence type="ECO:0000313" key="1">
    <source>
        <dbReference type="EMBL" id="KMS94303.1"/>
    </source>
</evidence>
<dbReference type="AlphaFoldDB" id="A0A0J8B367"/>
<reference evidence="1 2" key="1">
    <citation type="journal article" date="2014" name="Nature">
        <title>The genome of the recently domesticated crop plant sugar beet (Beta vulgaris).</title>
        <authorList>
            <person name="Dohm J.C."/>
            <person name="Minoche A.E."/>
            <person name="Holtgrawe D."/>
            <person name="Capella-Gutierrez S."/>
            <person name="Zakrzewski F."/>
            <person name="Tafer H."/>
            <person name="Rupp O."/>
            <person name="Sorensen T.R."/>
            <person name="Stracke R."/>
            <person name="Reinhardt R."/>
            <person name="Goesmann A."/>
            <person name="Kraft T."/>
            <person name="Schulz B."/>
            <person name="Stadler P.F."/>
            <person name="Schmidt T."/>
            <person name="Gabaldon T."/>
            <person name="Lehrach H."/>
            <person name="Weisshaar B."/>
            <person name="Himmelbauer H."/>
        </authorList>
    </citation>
    <scope>NUCLEOTIDE SEQUENCE [LARGE SCALE GENOMIC DNA]</scope>
    <source>
        <tissue evidence="1">Taproot</tissue>
    </source>
</reference>
<dbReference type="Gramene" id="KMS94303">
    <property type="protein sequence ID" value="KMS94303"/>
    <property type="gene ID" value="BVRB_022760"/>
</dbReference>
<proteinExistence type="predicted"/>
<accession>A0A0J8B367</accession>
<keyword evidence="2" id="KW-1185">Reference proteome</keyword>
<organism evidence="1 2">
    <name type="scientific">Beta vulgaris subsp. vulgaris</name>
    <name type="common">Beet</name>
    <dbReference type="NCBI Taxonomy" id="3555"/>
    <lineage>
        <taxon>Eukaryota</taxon>
        <taxon>Viridiplantae</taxon>
        <taxon>Streptophyta</taxon>
        <taxon>Embryophyta</taxon>
        <taxon>Tracheophyta</taxon>
        <taxon>Spermatophyta</taxon>
        <taxon>Magnoliopsida</taxon>
        <taxon>eudicotyledons</taxon>
        <taxon>Gunneridae</taxon>
        <taxon>Pentapetalae</taxon>
        <taxon>Caryophyllales</taxon>
        <taxon>Chenopodiaceae</taxon>
        <taxon>Betoideae</taxon>
        <taxon>Beta</taxon>
    </lineage>
</organism>
<dbReference type="EMBL" id="KQ094409">
    <property type="protein sequence ID" value="KMS94303.1"/>
    <property type="molecule type" value="Genomic_DNA"/>
</dbReference>
<dbReference type="Proteomes" id="UP000035740">
    <property type="component" value="Unassembled WGS sequence"/>
</dbReference>
<name>A0A0J8B367_BETVV</name>
<gene>
    <name evidence="1" type="ORF">BVRB_022760</name>
</gene>
<evidence type="ECO:0000313" key="2">
    <source>
        <dbReference type="Proteomes" id="UP000035740"/>
    </source>
</evidence>